<keyword evidence="2" id="KW-1185">Reference proteome</keyword>
<gene>
    <name evidence="1" type="ORF">KSP40_PGU001776</name>
</gene>
<proteinExistence type="predicted"/>
<name>A0ABR2MPX7_9ASPA</name>
<protein>
    <submittedName>
        <fullName evidence="1">Uncharacterized protein</fullName>
    </submittedName>
</protein>
<sequence length="114" mass="12129">MTNVKQLQGEFQVTNGYGPDKAKFAMTARSLIKFCSKAVATFHTISSCKRQQTLTILASPSSTPFLEICRSLCDSAESIGHQQSPCGEVAAVNDGISDGSGGSPIRRNAKFAPM</sequence>
<organism evidence="1 2">
    <name type="scientific">Platanthera guangdongensis</name>
    <dbReference type="NCBI Taxonomy" id="2320717"/>
    <lineage>
        <taxon>Eukaryota</taxon>
        <taxon>Viridiplantae</taxon>
        <taxon>Streptophyta</taxon>
        <taxon>Embryophyta</taxon>
        <taxon>Tracheophyta</taxon>
        <taxon>Spermatophyta</taxon>
        <taxon>Magnoliopsida</taxon>
        <taxon>Liliopsida</taxon>
        <taxon>Asparagales</taxon>
        <taxon>Orchidaceae</taxon>
        <taxon>Orchidoideae</taxon>
        <taxon>Orchideae</taxon>
        <taxon>Orchidinae</taxon>
        <taxon>Platanthera</taxon>
    </lineage>
</organism>
<comment type="caution">
    <text evidence="1">The sequence shown here is derived from an EMBL/GenBank/DDBJ whole genome shotgun (WGS) entry which is preliminary data.</text>
</comment>
<dbReference type="Proteomes" id="UP001412067">
    <property type="component" value="Unassembled WGS sequence"/>
</dbReference>
<evidence type="ECO:0000313" key="1">
    <source>
        <dbReference type="EMBL" id="KAK8966220.1"/>
    </source>
</evidence>
<dbReference type="EMBL" id="JBBWWR010000005">
    <property type="protein sequence ID" value="KAK8966220.1"/>
    <property type="molecule type" value="Genomic_DNA"/>
</dbReference>
<evidence type="ECO:0000313" key="2">
    <source>
        <dbReference type="Proteomes" id="UP001412067"/>
    </source>
</evidence>
<reference evidence="1 2" key="1">
    <citation type="journal article" date="2022" name="Nat. Plants">
        <title>Genomes of leafy and leafless Platanthera orchids illuminate the evolution of mycoheterotrophy.</title>
        <authorList>
            <person name="Li M.H."/>
            <person name="Liu K.W."/>
            <person name="Li Z."/>
            <person name="Lu H.C."/>
            <person name="Ye Q.L."/>
            <person name="Zhang D."/>
            <person name="Wang J.Y."/>
            <person name="Li Y.F."/>
            <person name="Zhong Z.M."/>
            <person name="Liu X."/>
            <person name="Yu X."/>
            <person name="Liu D.K."/>
            <person name="Tu X.D."/>
            <person name="Liu B."/>
            <person name="Hao Y."/>
            <person name="Liao X.Y."/>
            <person name="Jiang Y.T."/>
            <person name="Sun W.H."/>
            <person name="Chen J."/>
            <person name="Chen Y.Q."/>
            <person name="Ai Y."/>
            <person name="Zhai J.W."/>
            <person name="Wu S.S."/>
            <person name="Zhou Z."/>
            <person name="Hsiao Y.Y."/>
            <person name="Wu W.L."/>
            <person name="Chen Y.Y."/>
            <person name="Lin Y.F."/>
            <person name="Hsu J.L."/>
            <person name="Li C.Y."/>
            <person name="Wang Z.W."/>
            <person name="Zhao X."/>
            <person name="Zhong W.Y."/>
            <person name="Ma X.K."/>
            <person name="Ma L."/>
            <person name="Huang J."/>
            <person name="Chen G.Z."/>
            <person name="Huang M.Z."/>
            <person name="Huang L."/>
            <person name="Peng D.H."/>
            <person name="Luo Y.B."/>
            <person name="Zou S.Q."/>
            <person name="Chen S.P."/>
            <person name="Lan S."/>
            <person name="Tsai W.C."/>
            <person name="Van de Peer Y."/>
            <person name="Liu Z.J."/>
        </authorList>
    </citation>
    <scope>NUCLEOTIDE SEQUENCE [LARGE SCALE GENOMIC DNA]</scope>
    <source>
        <strain evidence="1">Lor288</strain>
    </source>
</reference>
<accession>A0ABR2MPX7</accession>